<feature type="transmembrane region" description="Helical" evidence="1">
    <location>
        <begin position="222"/>
        <end position="241"/>
    </location>
</feature>
<dbReference type="Gene3D" id="2.70.50.70">
    <property type="match status" value="1"/>
</dbReference>
<proteinExistence type="predicted"/>
<evidence type="ECO:0000313" key="2">
    <source>
        <dbReference type="EMBL" id="CAF1244885.1"/>
    </source>
</evidence>
<accession>A0A814ZJF5</accession>
<comment type="caution">
    <text evidence="2">The sequence shown here is derived from an EMBL/GenBank/DDBJ whole genome shotgun (WGS) entry which is preliminary data.</text>
</comment>
<dbReference type="EMBL" id="CAJNOG010000444">
    <property type="protein sequence ID" value="CAF1244885.1"/>
    <property type="molecule type" value="Genomic_DNA"/>
</dbReference>
<evidence type="ECO:0000256" key="1">
    <source>
        <dbReference type="SAM" id="Phobius"/>
    </source>
</evidence>
<evidence type="ECO:0000313" key="4">
    <source>
        <dbReference type="Proteomes" id="UP000663845"/>
    </source>
</evidence>
<protein>
    <submittedName>
        <fullName evidence="2">Uncharacterized protein</fullName>
    </submittedName>
</protein>
<dbReference type="AlphaFoldDB" id="A0A814ZJF5"/>
<dbReference type="EMBL" id="CAJOAZ010002334">
    <property type="protein sequence ID" value="CAF3918738.1"/>
    <property type="molecule type" value="Genomic_DNA"/>
</dbReference>
<keyword evidence="1" id="KW-0812">Transmembrane</keyword>
<gene>
    <name evidence="2" type="ORF">JYZ213_LOCUS29283</name>
    <name evidence="3" type="ORF">OXD698_LOCUS24898</name>
</gene>
<dbReference type="Proteomes" id="UP000663844">
    <property type="component" value="Unassembled WGS sequence"/>
</dbReference>
<organism evidence="2 4">
    <name type="scientific">Adineta steineri</name>
    <dbReference type="NCBI Taxonomy" id="433720"/>
    <lineage>
        <taxon>Eukaryota</taxon>
        <taxon>Metazoa</taxon>
        <taxon>Spiralia</taxon>
        <taxon>Gnathifera</taxon>
        <taxon>Rotifera</taxon>
        <taxon>Eurotatoria</taxon>
        <taxon>Bdelloidea</taxon>
        <taxon>Adinetida</taxon>
        <taxon>Adinetidae</taxon>
        <taxon>Adineta</taxon>
    </lineage>
</organism>
<keyword evidence="1" id="KW-0472">Membrane</keyword>
<keyword evidence="1" id="KW-1133">Transmembrane helix</keyword>
<dbReference type="Proteomes" id="UP000663845">
    <property type="component" value="Unassembled WGS sequence"/>
</dbReference>
<reference evidence="2" key="1">
    <citation type="submission" date="2021-02" db="EMBL/GenBank/DDBJ databases">
        <authorList>
            <person name="Nowell W R."/>
        </authorList>
    </citation>
    <scope>NUCLEOTIDE SEQUENCE</scope>
</reference>
<evidence type="ECO:0000313" key="3">
    <source>
        <dbReference type="EMBL" id="CAF3918738.1"/>
    </source>
</evidence>
<name>A0A814ZJF5_9BILA</name>
<sequence length="243" mass="25890">MLFSHALLFITIGILCYYVQLVSTHAYFLYPTPRTVYCTNSSCTANGTLGPQGPVWGLAANSSLTAMSPTSQTTCNGSTLATAAPAGGSYDSGFKGTTAASWQAGSTQTLQIFISQIHSPENQTIYPTDGWQILYRDGAQANSTFYPINFIYVNVWTTSSVGPAPAIGFQLGQIVKATITVPSGPTTDGIFQFFWRNNEVGTGVMWLSCADVTITALGITQIPSIFCIVLAALLVITRVVVNV</sequence>